<dbReference type="SUPFAM" id="SSF63862">
    <property type="entry name" value="Thiamin pyrophosphokinase, substrate-binding domain"/>
    <property type="match status" value="1"/>
</dbReference>
<dbReference type="PANTHER" id="PTHR41299:SF1">
    <property type="entry name" value="THIAMINE PYROPHOSPHOKINASE"/>
    <property type="match status" value="1"/>
</dbReference>
<dbReference type="GeneID" id="66354974"/>
<dbReference type="NCBIfam" id="TIGR01378">
    <property type="entry name" value="thi_PPkinase"/>
    <property type="match status" value="1"/>
</dbReference>
<evidence type="ECO:0000313" key="10">
    <source>
        <dbReference type="EMBL" id="HBH1543548.1"/>
    </source>
</evidence>
<evidence type="ECO:0000256" key="4">
    <source>
        <dbReference type="ARBA" id="ARBA00022840"/>
    </source>
</evidence>
<reference evidence="9" key="1">
    <citation type="submission" date="2014-07" db="EMBL/GenBank/DDBJ databases">
        <authorList>
            <person name="Monot Marc"/>
        </authorList>
    </citation>
    <scope>NUCLEOTIDE SEQUENCE</scope>
    <source>
        <strain evidence="9">7032989</strain>
        <strain evidence="8">7032994</strain>
    </source>
</reference>
<dbReference type="InterPro" id="IPR053149">
    <property type="entry name" value="TPK"/>
</dbReference>
<dbReference type="AlphaFoldDB" id="A0A031WAF1"/>
<dbReference type="InterPro" id="IPR007373">
    <property type="entry name" value="Thiamin_PyroPKinase_B1-bd"/>
</dbReference>
<dbReference type="GO" id="GO:0030975">
    <property type="term" value="F:thiamine binding"/>
    <property type="evidence" value="ECO:0007669"/>
    <property type="project" value="InterPro"/>
</dbReference>
<protein>
    <recommendedName>
        <fullName evidence="5">Thiamine diphosphokinase</fullName>
        <ecNumber evidence="5">2.7.6.2</ecNumber>
    </recommendedName>
</protein>
<keyword evidence="4" id="KW-0067">ATP-binding</keyword>
<dbReference type="EMBL" id="LK933316">
    <property type="protein sequence ID" value="CDT65035.1"/>
    <property type="molecule type" value="Genomic_DNA"/>
</dbReference>
<dbReference type="SUPFAM" id="SSF63999">
    <property type="entry name" value="Thiamin pyrophosphokinase, catalytic domain"/>
    <property type="match status" value="1"/>
</dbReference>
<dbReference type="PANTHER" id="PTHR41299">
    <property type="entry name" value="THIAMINE PYROPHOSPHOKINASE"/>
    <property type="match status" value="1"/>
</dbReference>
<dbReference type="RefSeq" id="WP_004454892.1">
    <property type="nucleotide sequence ID" value="NZ_AP031492.1"/>
</dbReference>
<sequence>MKICIVLNGEIEDYEVTRDIIIKECYDCIICADGGANHTYKMEIMPDYILGDLDSVEEEKINFYKNKGVKFEKFPSKKDETDTELCLFLAKTLKANHIDFFGALGGRIDHTLANIKLLYYLKEDGIYSRILSDKEEMYIVENEEISLYGNPGDTISVIAINGDAKGVTLTGLEYPLDNYYMKYSVPIGISNVMLSNSCKIKVEQGCVLVVRNL</sequence>
<name>A0A031WAF1_CLODI</name>
<dbReference type="GO" id="GO:0004788">
    <property type="term" value="F:thiamine diphosphokinase activity"/>
    <property type="evidence" value="ECO:0007669"/>
    <property type="project" value="UniProtKB-UniRule"/>
</dbReference>
<dbReference type="InterPro" id="IPR036759">
    <property type="entry name" value="TPK_catalytic_sf"/>
</dbReference>
<keyword evidence="3 9" id="KW-0418">Kinase</keyword>
<dbReference type="GO" id="GO:0009229">
    <property type="term" value="P:thiamine diphosphate biosynthetic process"/>
    <property type="evidence" value="ECO:0007669"/>
    <property type="project" value="InterPro"/>
</dbReference>
<evidence type="ECO:0000313" key="12">
    <source>
        <dbReference type="EMBL" id="SJS31276.1"/>
    </source>
</evidence>
<reference evidence="10" key="3">
    <citation type="journal article" date="2018" name="Genome Biol.">
        <title>SKESA: strategic k-mer extension for scrupulous assemblies.</title>
        <authorList>
            <person name="Souvorov A."/>
            <person name="Agarwala R."/>
            <person name="Lipman D.J."/>
        </authorList>
    </citation>
    <scope>NUCLEOTIDE SEQUENCE</scope>
    <source>
        <strain evidence="10">HN1000</strain>
    </source>
</reference>
<dbReference type="GO" id="GO:0006772">
    <property type="term" value="P:thiamine metabolic process"/>
    <property type="evidence" value="ECO:0007669"/>
    <property type="project" value="UniProtKB-UniRule"/>
</dbReference>
<evidence type="ECO:0000313" key="14">
    <source>
        <dbReference type="Proteomes" id="UP000189137"/>
    </source>
</evidence>
<evidence type="ECO:0000313" key="13">
    <source>
        <dbReference type="EMBL" id="VFD29123.1"/>
    </source>
</evidence>
<evidence type="ECO:0000313" key="8">
    <source>
        <dbReference type="EMBL" id="CDS88480.1"/>
    </source>
</evidence>
<dbReference type="Proteomes" id="UP000411588">
    <property type="component" value="Unassembled WGS sequence"/>
</dbReference>
<evidence type="ECO:0000256" key="1">
    <source>
        <dbReference type="ARBA" id="ARBA00022679"/>
    </source>
</evidence>
<dbReference type="CDD" id="cd07995">
    <property type="entry name" value="TPK"/>
    <property type="match status" value="1"/>
</dbReference>
<dbReference type="InterPro" id="IPR006282">
    <property type="entry name" value="Thi_PPkinase"/>
</dbReference>
<dbReference type="GO" id="GO:0016301">
    <property type="term" value="F:kinase activity"/>
    <property type="evidence" value="ECO:0007669"/>
    <property type="project" value="UniProtKB-KW"/>
</dbReference>
<evidence type="ECO:0000313" key="11">
    <source>
        <dbReference type="EMBL" id="HBH1544697.1"/>
    </source>
</evidence>
<proteinExistence type="predicted"/>
<keyword evidence="2" id="KW-0547">Nucleotide-binding</keyword>
<evidence type="ECO:0000256" key="2">
    <source>
        <dbReference type="ARBA" id="ARBA00022741"/>
    </source>
</evidence>
<dbReference type="Pfam" id="PF04265">
    <property type="entry name" value="TPK_B1_binding"/>
    <property type="match status" value="1"/>
</dbReference>
<dbReference type="EC" id="2.7.6.2" evidence="5"/>
<evidence type="ECO:0000313" key="9">
    <source>
        <dbReference type="EMBL" id="CDT65035.1"/>
    </source>
</evidence>
<dbReference type="KEGG" id="pdf:CD630DERM_25740"/>
<dbReference type="Proteomes" id="UP000189137">
    <property type="component" value="Unassembled WGS sequence"/>
</dbReference>
<gene>
    <name evidence="9" type="primary">thiN</name>
    <name evidence="9" type="ORF">BN1095_620090</name>
    <name evidence="7" type="ORF">BN1096_520123</name>
    <name evidence="8" type="ORF">BN1097_680061</name>
    <name evidence="10" type="ORF">KRM00_003077</name>
    <name evidence="11" type="ORF">KRM00_004300</name>
    <name evidence="13" type="ORF">SAMEA1402399_00157</name>
    <name evidence="12" type="ORF">SAMEA3375112_01784</name>
</gene>
<evidence type="ECO:0000256" key="3">
    <source>
        <dbReference type="ARBA" id="ARBA00022777"/>
    </source>
</evidence>
<dbReference type="EMBL" id="CAADAN010000001">
    <property type="protein sequence ID" value="VFD29123.1"/>
    <property type="molecule type" value="Genomic_DNA"/>
</dbReference>
<evidence type="ECO:0000259" key="6">
    <source>
        <dbReference type="SMART" id="SM00983"/>
    </source>
</evidence>
<dbReference type="Proteomes" id="UP000878956">
    <property type="component" value="Unassembled WGS sequence"/>
</dbReference>
<reference evidence="12 14" key="2">
    <citation type="submission" date="2017-02" db="EMBL/GenBank/DDBJ databases">
        <authorList>
            <consortium name="Pathogen Informatics"/>
        </authorList>
    </citation>
    <scope>NUCLEOTIDE SEQUENCE [LARGE SCALE GENOMIC DNA]</scope>
    <source>
        <strain evidence="13">Clo34</strain>
        <strain evidence="15">clo34</strain>
        <strain evidence="12 14">VRECD0157</strain>
    </source>
</reference>
<dbReference type="EMBL" id="FUPS01000005">
    <property type="protein sequence ID" value="SJS31276.1"/>
    <property type="molecule type" value="Genomic_DNA"/>
</dbReference>
<accession>A0A031WAF1</accession>
<dbReference type="EMBL" id="DAEPXK010000140">
    <property type="protein sequence ID" value="HBH1544697.1"/>
    <property type="molecule type" value="Genomic_DNA"/>
</dbReference>
<evidence type="ECO:0000313" key="15">
    <source>
        <dbReference type="Proteomes" id="UP000411588"/>
    </source>
</evidence>
<dbReference type="PATRIC" id="fig|1496.1371.peg.2689"/>
<dbReference type="InterPro" id="IPR007371">
    <property type="entry name" value="TPK_catalytic"/>
</dbReference>
<feature type="domain" description="Thiamin pyrophosphokinase thiamin-binding" evidence="6">
    <location>
        <begin position="149"/>
        <end position="208"/>
    </location>
</feature>
<keyword evidence="1 9" id="KW-0808">Transferase</keyword>
<organism evidence="9">
    <name type="scientific">Clostridioides difficile</name>
    <name type="common">Peptoclostridium difficile</name>
    <dbReference type="NCBI Taxonomy" id="1496"/>
    <lineage>
        <taxon>Bacteria</taxon>
        <taxon>Bacillati</taxon>
        <taxon>Bacillota</taxon>
        <taxon>Clostridia</taxon>
        <taxon>Peptostreptococcales</taxon>
        <taxon>Peptostreptococcaceae</taxon>
        <taxon>Clostridioides</taxon>
    </lineage>
</organism>
<dbReference type="GO" id="GO:0005524">
    <property type="term" value="F:ATP binding"/>
    <property type="evidence" value="ECO:0007669"/>
    <property type="project" value="UniProtKB-KW"/>
</dbReference>
<dbReference type="EMBL" id="LK932407">
    <property type="protein sequence ID" value="CDS88480.1"/>
    <property type="molecule type" value="Genomic_DNA"/>
</dbReference>
<reference evidence="10" key="4">
    <citation type="submission" date="2021-06" db="EMBL/GenBank/DDBJ databases">
        <authorList>
            <consortium name="NCBI Pathogen Detection Project"/>
        </authorList>
    </citation>
    <scope>NUCLEOTIDE SEQUENCE</scope>
    <source>
        <strain evidence="10">HN1000</strain>
    </source>
</reference>
<dbReference type="EMBL" id="DAEPXK010000041">
    <property type="protein sequence ID" value="HBH1543548.1"/>
    <property type="molecule type" value="Genomic_DNA"/>
</dbReference>
<evidence type="ECO:0000313" key="7">
    <source>
        <dbReference type="EMBL" id="CDS85162.1"/>
    </source>
</evidence>
<dbReference type="Gene3D" id="3.40.50.10240">
    <property type="entry name" value="Thiamin pyrophosphokinase, catalytic domain"/>
    <property type="match status" value="1"/>
</dbReference>
<evidence type="ECO:0000256" key="5">
    <source>
        <dbReference type="NCBIfam" id="TIGR01378"/>
    </source>
</evidence>
<dbReference type="SMART" id="SM00983">
    <property type="entry name" value="TPK_B1_binding"/>
    <property type="match status" value="1"/>
</dbReference>
<dbReference type="EMBL" id="LK932505">
    <property type="protein sequence ID" value="CDS85162.1"/>
    <property type="molecule type" value="Genomic_DNA"/>
</dbReference>
<dbReference type="InterPro" id="IPR036371">
    <property type="entry name" value="TPK_B1-bd_sf"/>
</dbReference>
<dbReference type="Pfam" id="PF04263">
    <property type="entry name" value="TPK_catalytic"/>
    <property type="match status" value="1"/>
</dbReference>